<evidence type="ECO:0000313" key="4">
    <source>
        <dbReference type="EMBL" id="OJJ42442.1"/>
    </source>
</evidence>
<dbReference type="AlphaFoldDB" id="A0A1L9S5L4"/>
<dbReference type="PANTHER" id="PTHR14604:SF4">
    <property type="entry name" value="F-BOX DOMAIN-CONTAINING PROTEIN"/>
    <property type="match status" value="1"/>
</dbReference>
<keyword evidence="2" id="KW-0677">Repeat</keyword>
<dbReference type="InterPro" id="IPR019775">
    <property type="entry name" value="WD40_repeat_CS"/>
</dbReference>
<dbReference type="InterPro" id="IPR015943">
    <property type="entry name" value="WD40/YVTN_repeat-like_dom_sf"/>
</dbReference>
<dbReference type="RefSeq" id="XP_022576952.1">
    <property type="nucleotide sequence ID" value="XM_022730124.1"/>
</dbReference>
<evidence type="ECO:0000256" key="2">
    <source>
        <dbReference type="ARBA" id="ARBA00022737"/>
    </source>
</evidence>
<dbReference type="PRINTS" id="PR00320">
    <property type="entry name" value="GPROTEINBRPT"/>
</dbReference>
<protein>
    <recommendedName>
        <fullName evidence="6">Anaphase-promoting complex subunit 4 WD40 domain-containing protein</fullName>
    </recommendedName>
</protein>
<keyword evidence="1 3" id="KW-0853">WD repeat</keyword>
<evidence type="ECO:0000256" key="1">
    <source>
        <dbReference type="ARBA" id="ARBA00022574"/>
    </source>
</evidence>
<feature type="non-terminal residue" evidence="4">
    <location>
        <position position="1"/>
    </location>
</feature>
<dbReference type="EMBL" id="KV878359">
    <property type="protein sequence ID" value="OJJ42442.1"/>
    <property type="molecule type" value="Genomic_DNA"/>
</dbReference>
<dbReference type="VEuPathDB" id="FungiDB:ASPZODRAFT_76754"/>
<keyword evidence="5" id="KW-1185">Reference proteome</keyword>
<dbReference type="PROSITE" id="PS50082">
    <property type="entry name" value="WD_REPEATS_2"/>
    <property type="match status" value="5"/>
</dbReference>
<reference evidence="5" key="1">
    <citation type="journal article" date="2017" name="Genome Biol.">
        <title>Comparative genomics reveals high biological diversity and specific adaptations in the industrially and medically important fungal genus Aspergillus.</title>
        <authorList>
            <person name="de Vries R.P."/>
            <person name="Riley R."/>
            <person name="Wiebenga A."/>
            <person name="Aguilar-Osorio G."/>
            <person name="Amillis S."/>
            <person name="Uchima C.A."/>
            <person name="Anderluh G."/>
            <person name="Asadollahi M."/>
            <person name="Askin M."/>
            <person name="Barry K."/>
            <person name="Battaglia E."/>
            <person name="Bayram O."/>
            <person name="Benocci T."/>
            <person name="Braus-Stromeyer S.A."/>
            <person name="Caldana C."/>
            <person name="Canovas D."/>
            <person name="Cerqueira G.C."/>
            <person name="Chen F."/>
            <person name="Chen W."/>
            <person name="Choi C."/>
            <person name="Clum A."/>
            <person name="Dos Santos R.A."/>
            <person name="Damasio A.R."/>
            <person name="Diallinas G."/>
            <person name="Emri T."/>
            <person name="Fekete E."/>
            <person name="Flipphi M."/>
            <person name="Freyberg S."/>
            <person name="Gallo A."/>
            <person name="Gournas C."/>
            <person name="Habgood R."/>
            <person name="Hainaut M."/>
            <person name="Harispe M.L."/>
            <person name="Henrissat B."/>
            <person name="Hilden K.S."/>
            <person name="Hope R."/>
            <person name="Hossain A."/>
            <person name="Karabika E."/>
            <person name="Karaffa L."/>
            <person name="Karanyi Z."/>
            <person name="Krasevec N."/>
            <person name="Kuo A."/>
            <person name="Kusch H."/>
            <person name="LaButti K."/>
            <person name="Lagendijk E.L."/>
            <person name="Lapidus A."/>
            <person name="Levasseur A."/>
            <person name="Lindquist E."/>
            <person name="Lipzen A."/>
            <person name="Logrieco A.F."/>
            <person name="MacCabe A."/>
            <person name="Maekelae M.R."/>
            <person name="Malavazi I."/>
            <person name="Melin P."/>
            <person name="Meyer V."/>
            <person name="Mielnichuk N."/>
            <person name="Miskei M."/>
            <person name="Molnar A.P."/>
            <person name="Mule G."/>
            <person name="Ngan C.Y."/>
            <person name="Orejas M."/>
            <person name="Orosz E."/>
            <person name="Ouedraogo J.P."/>
            <person name="Overkamp K.M."/>
            <person name="Park H.-S."/>
            <person name="Perrone G."/>
            <person name="Piumi F."/>
            <person name="Punt P.J."/>
            <person name="Ram A.F."/>
            <person name="Ramon A."/>
            <person name="Rauscher S."/>
            <person name="Record E."/>
            <person name="Riano-Pachon D.M."/>
            <person name="Robert V."/>
            <person name="Roehrig J."/>
            <person name="Ruller R."/>
            <person name="Salamov A."/>
            <person name="Salih N.S."/>
            <person name="Samson R.A."/>
            <person name="Sandor E."/>
            <person name="Sanguinetti M."/>
            <person name="Schuetze T."/>
            <person name="Sepcic K."/>
            <person name="Shelest E."/>
            <person name="Sherlock G."/>
            <person name="Sophianopoulou V."/>
            <person name="Squina F.M."/>
            <person name="Sun H."/>
            <person name="Susca A."/>
            <person name="Todd R.B."/>
            <person name="Tsang A."/>
            <person name="Unkles S.E."/>
            <person name="van de Wiele N."/>
            <person name="van Rossen-Uffink D."/>
            <person name="Oliveira J.V."/>
            <person name="Vesth T.C."/>
            <person name="Visser J."/>
            <person name="Yu J.-H."/>
            <person name="Zhou M."/>
            <person name="Andersen M.R."/>
            <person name="Archer D.B."/>
            <person name="Baker S.E."/>
            <person name="Benoit I."/>
            <person name="Brakhage A.A."/>
            <person name="Braus G.H."/>
            <person name="Fischer R."/>
            <person name="Frisvad J.C."/>
            <person name="Goldman G.H."/>
            <person name="Houbraken J."/>
            <person name="Oakley B."/>
            <person name="Pocsi I."/>
            <person name="Scazzocchio C."/>
            <person name="Seiboth B."/>
            <person name="vanKuyk P.A."/>
            <person name="Wortman J."/>
            <person name="Dyer P.S."/>
            <person name="Grigoriev I.V."/>
        </authorList>
    </citation>
    <scope>NUCLEOTIDE SEQUENCE [LARGE SCALE GENOMIC DNA]</scope>
    <source>
        <strain evidence="5">CBS 506.65</strain>
    </source>
</reference>
<feature type="repeat" description="WD" evidence="3">
    <location>
        <begin position="93"/>
        <end position="134"/>
    </location>
</feature>
<dbReference type="SUPFAM" id="SSF50978">
    <property type="entry name" value="WD40 repeat-like"/>
    <property type="match status" value="2"/>
</dbReference>
<dbReference type="PROSITE" id="PS50294">
    <property type="entry name" value="WD_REPEATS_REGION"/>
    <property type="match status" value="4"/>
</dbReference>
<feature type="repeat" description="WD" evidence="3">
    <location>
        <begin position="177"/>
        <end position="218"/>
    </location>
</feature>
<dbReference type="OrthoDB" id="674604at2759"/>
<dbReference type="CDD" id="cd00200">
    <property type="entry name" value="WD40"/>
    <property type="match status" value="1"/>
</dbReference>
<sequence>IDSSPLQIYSSALVFAPRNSLIRKMFDKCIPGWISRPPEVGLDWGDCLRTLDGHEDYLDDITFSPDGKTMASASHDGTIRVWDTVTDEKTLTLRGHIGAVFAVTYSPNGKTLASASSDHTVRLWDTATGEEVSRLEGHGGSVNSVAYAPDGKQIISGSDDGTVRVWDAHTGKVVKTLEVHEKTVSSVTFSPDGQTIASAALDRTIQLWGASTYQRIKVIKCGTPTRLVYSPDGKTLASVEMSKGVRLWDPVTGEEKKETRTGCYIRAVAYSPDGQLLASIDGDNAIRLRNSTTYVEERKLDHSSASNRIAFSPDGRIVAIGVHPYAIQLWDVTRPISDQQDEEDSCLWNPATQKVKKKGPVTRSPLETAVFSPTGSRALSGEYEKIHLWDPATGEQLQTLQVPGFLGGRIALSPDGNTLALARPFLDLWDMAAGEQITRLDHYGGYSYGAIAFSTNGQMVACRIHDHQCSIWSVPTREHIFNLTNLPRICNRLEVSYDGTTFTCVENSNTWAWKFVKRRELPVKILWIPLNYRPNCMDACNGLCIMGYERGEVKFLGFNWGLL</sequence>
<dbReference type="InterPro" id="IPR020472">
    <property type="entry name" value="WD40_PAC1"/>
</dbReference>
<accession>A0A1L9S5L4</accession>
<feature type="repeat" description="WD" evidence="3">
    <location>
        <begin position="299"/>
        <end position="332"/>
    </location>
</feature>
<dbReference type="Proteomes" id="UP000184188">
    <property type="component" value="Unassembled WGS sequence"/>
</dbReference>
<dbReference type="Pfam" id="PF00400">
    <property type="entry name" value="WD40"/>
    <property type="match status" value="5"/>
</dbReference>
<dbReference type="Gene3D" id="2.130.10.10">
    <property type="entry name" value="YVTN repeat-like/Quinoprotein amine dehydrogenase"/>
    <property type="match status" value="4"/>
</dbReference>
<gene>
    <name evidence="4" type="ORF">ASPZODRAFT_76754</name>
</gene>
<organism evidence="4 5">
    <name type="scientific">Penicilliopsis zonata CBS 506.65</name>
    <dbReference type="NCBI Taxonomy" id="1073090"/>
    <lineage>
        <taxon>Eukaryota</taxon>
        <taxon>Fungi</taxon>
        <taxon>Dikarya</taxon>
        <taxon>Ascomycota</taxon>
        <taxon>Pezizomycotina</taxon>
        <taxon>Eurotiomycetes</taxon>
        <taxon>Eurotiomycetidae</taxon>
        <taxon>Eurotiales</taxon>
        <taxon>Aspergillaceae</taxon>
        <taxon>Penicilliopsis</taxon>
    </lineage>
</organism>
<proteinExistence type="predicted"/>
<dbReference type="STRING" id="1073090.A0A1L9S5L4"/>
<name>A0A1L9S5L4_9EURO</name>
<dbReference type="InterPro" id="IPR036322">
    <property type="entry name" value="WD40_repeat_dom_sf"/>
</dbReference>
<dbReference type="InterPro" id="IPR001680">
    <property type="entry name" value="WD40_rpt"/>
</dbReference>
<dbReference type="PANTHER" id="PTHR14604">
    <property type="entry name" value="WD40 REPEAT PF20"/>
    <property type="match status" value="1"/>
</dbReference>
<feature type="repeat" description="WD" evidence="3">
    <location>
        <begin position="51"/>
        <end position="92"/>
    </location>
</feature>
<dbReference type="GeneID" id="34616588"/>
<evidence type="ECO:0000313" key="5">
    <source>
        <dbReference type="Proteomes" id="UP000184188"/>
    </source>
</evidence>
<dbReference type="InterPro" id="IPR050995">
    <property type="entry name" value="WD-F-box_domain-protein"/>
</dbReference>
<evidence type="ECO:0008006" key="6">
    <source>
        <dbReference type="Google" id="ProtNLM"/>
    </source>
</evidence>
<evidence type="ECO:0000256" key="3">
    <source>
        <dbReference type="PROSITE-ProRule" id="PRU00221"/>
    </source>
</evidence>
<dbReference type="PROSITE" id="PS00678">
    <property type="entry name" value="WD_REPEATS_1"/>
    <property type="match status" value="2"/>
</dbReference>
<feature type="repeat" description="WD" evidence="3">
    <location>
        <begin position="135"/>
        <end position="176"/>
    </location>
</feature>
<dbReference type="SMART" id="SM00320">
    <property type="entry name" value="WD40"/>
    <property type="match status" value="9"/>
</dbReference>